<accession>J0HAX5</accession>
<reference evidence="1 2" key="1">
    <citation type="submission" date="2012-02" db="EMBL/GenBank/DDBJ databases">
        <title>Improved High-Quality Draft Sequence of Rhizobium leguminosarum bv. trifolii WSM597.</title>
        <authorList>
            <consortium name="US DOE Joint Genome Institute"/>
            <person name="Lucas S."/>
            <person name="Han J."/>
            <person name="Lapidus A."/>
            <person name="Cheng J.-F."/>
            <person name="Goodwin L."/>
            <person name="Pitluck S."/>
            <person name="Peters L."/>
            <person name="Ovchinnikova G."/>
            <person name="Held B."/>
            <person name="Detter J.C."/>
            <person name="Han C."/>
            <person name="Tapia R."/>
            <person name="Land M."/>
            <person name="Hauser L."/>
            <person name="Kyrpides N."/>
            <person name="Ivanova N."/>
            <person name="Pagani I."/>
            <person name="Brau L."/>
            <person name="Yates R."/>
            <person name="O'Hara G."/>
            <person name="Rui T."/>
            <person name="Howieson J."/>
            <person name="Reeve W."/>
            <person name="Woyke T."/>
        </authorList>
    </citation>
    <scope>NUCLEOTIDE SEQUENCE [LARGE SCALE GENOMIC DNA]</scope>
    <source>
        <strain evidence="1 2">WSM597</strain>
    </source>
</reference>
<organism evidence="1 2">
    <name type="scientific">Rhizobium leguminosarum bv. trifolii WSM597</name>
    <dbReference type="NCBI Taxonomy" id="754764"/>
    <lineage>
        <taxon>Bacteria</taxon>
        <taxon>Pseudomonadati</taxon>
        <taxon>Pseudomonadota</taxon>
        <taxon>Alphaproteobacteria</taxon>
        <taxon>Hyphomicrobiales</taxon>
        <taxon>Rhizobiaceae</taxon>
        <taxon>Rhizobium/Agrobacterium group</taxon>
        <taxon>Rhizobium</taxon>
    </lineage>
</organism>
<name>J0HAX5_RHILT</name>
<protein>
    <submittedName>
        <fullName evidence="1">Uncharacterized protein</fullName>
    </submittedName>
</protein>
<evidence type="ECO:0000313" key="1">
    <source>
        <dbReference type="EMBL" id="EJB07518.1"/>
    </source>
</evidence>
<proteinExistence type="predicted"/>
<dbReference type="AlphaFoldDB" id="J0HAX5"/>
<dbReference type="EMBL" id="JH719381">
    <property type="protein sequence ID" value="EJB07518.1"/>
    <property type="molecule type" value="Genomic_DNA"/>
</dbReference>
<sequence>MADKLQSLAERENRTRSKIASLVDMEIAAVLDGNDPSHSDQIVRLNQDLAIIHAAIERLRRPA</sequence>
<dbReference type="RefSeq" id="WP_003593236.1">
    <property type="nucleotide sequence ID" value="NZ_JH719381.1"/>
</dbReference>
<evidence type="ECO:0000313" key="2">
    <source>
        <dbReference type="Proteomes" id="UP000005092"/>
    </source>
</evidence>
<dbReference type="Proteomes" id="UP000005092">
    <property type="component" value="Unassembled WGS sequence"/>
</dbReference>
<dbReference type="HOGENOM" id="CLU_2882838_0_0_5"/>
<gene>
    <name evidence="1" type="ORF">Rleg9DRAFT_6532</name>
</gene>